<dbReference type="InterPro" id="IPR035093">
    <property type="entry name" value="RelE/ParE_toxin_dom_sf"/>
</dbReference>
<evidence type="ECO:0000256" key="1">
    <source>
        <dbReference type="ARBA" id="ARBA00006226"/>
    </source>
</evidence>
<sequence length="96" mass="11204">MKQLRWSRDARSDMSAIDAYYRPRNIPFAQRVLAQAVAAGRMLQQHPQAGQMIDDEGLRKWRVARTPYILLYRDTGTLLHIVRVMHAAQDWQSELP</sequence>
<gene>
    <name evidence="3" type="ORF">MGWOODY_Smn1694</name>
</gene>
<evidence type="ECO:0008006" key="4">
    <source>
        <dbReference type="Google" id="ProtNLM"/>
    </source>
</evidence>
<dbReference type="InterPro" id="IPR051803">
    <property type="entry name" value="TA_system_RelE-like_toxin"/>
</dbReference>
<protein>
    <recommendedName>
        <fullName evidence="4">Death on curing protein, Doc toxin</fullName>
    </recommendedName>
</protein>
<comment type="similarity">
    <text evidence="1">Belongs to the RelE toxin family.</text>
</comment>
<evidence type="ECO:0000313" key="3">
    <source>
        <dbReference type="EMBL" id="CUS45362.1"/>
    </source>
</evidence>
<reference evidence="3" key="1">
    <citation type="submission" date="2015-10" db="EMBL/GenBank/DDBJ databases">
        <authorList>
            <person name="Gilbert D.G."/>
        </authorList>
    </citation>
    <scope>NUCLEOTIDE SEQUENCE</scope>
</reference>
<name>A0A170PPD0_9ZZZZ</name>
<evidence type="ECO:0000256" key="2">
    <source>
        <dbReference type="ARBA" id="ARBA00022649"/>
    </source>
</evidence>
<dbReference type="EMBL" id="CZQE01000247">
    <property type="protein sequence ID" value="CUS45362.1"/>
    <property type="molecule type" value="Genomic_DNA"/>
</dbReference>
<keyword evidence="2" id="KW-1277">Toxin-antitoxin system</keyword>
<dbReference type="Gene3D" id="3.30.2310.20">
    <property type="entry name" value="RelE-like"/>
    <property type="match status" value="1"/>
</dbReference>
<dbReference type="InterPro" id="IPR007712">
    <property type="entry name" value="RelE/ParE_toxin"/>
</dbReference>
<dbReference type="PANTHER" id="PTHR33755">
    <property type="entry name" value="TOXIN PARE1-RELATED"/>
    <property type="match status" value="1"/>
</dbReference>
<organism evidence="3">
    <name type="scientific">hydrothermal vent metagenome</name>
    <dbReference type="NCBI Taxonomy" id="652676"/>
    <lineage>
        <taxon>unclassified sequences</taxon>
        <taxon>metagenomes</taxon>
        <taxon>ecological metagenomes</taxon>
    </lineage>
</organism>
<proteinExistence type="inferred from homology"/>
<accession>A0A170PPD0</accession>
<dbReference type="Pfam" id="PF05016">
    <property type="entry name" value="ParE_toxin"/>
    <property type="match status" value="1"/>
</dbReference>
<dbReference type="AlphaFoldDB" id="A0A170PPD0"/>